<organism evidence="6 7">
    <name type="scientific">Alkalicoccobacillus murimartini</name>
    <dbReference type="NCBI Taxonomy" id="171685"/>
    <lineage>
        <taxon>Bacteria</taxon>
        <taxon>Bacillati</taxon>
        <taxon>Bacillota</taxon>
        <taxon>Bacilli</taxon>
        <taxon>Bacillales</taxon>
        <taxon>Bacillaceae</taxon>
        <taxon>Alkalicoccobacillus</taxon>
    </lineage>
</organism>
<keyword evidence="6" id="KW-0969">Cilium</keyword>
<dbReference type="RefSeq" id="WP_306979454.1">
    <property type="nucleotide sequence ID" value="NZ_JAUSUA010000001.1"/>
</dbReference>
<sequence>MPLISQETLHKKTSQELTLLLYEAALNNLELANDALEQRQFEKVNHHLQKTNDILHRLGVGLNYDAGILSDQLEQLYNYLADEVVIANFLKDKQRINHVHAILHSLFIAWIEAVKEKKEPSDRMNIKQTNAYEKNAFYE</sequence>
<comment type="subcellular location">
    <subcellularLocation>
        <location evidence="1">Cytoplasm</location>
        <location evidence="1">Cytosol</location>
    </subcellularLocation>
</comment>
<comment type="similarity">
    <text evidence="2">Belongs to the FliS family.</text>
</comment>
<accession>A0ABT9YCT6</accession>
<evidence type="ECO:0000313" key="6">
    <source>
        <dbReference type="EMBL" id="MDQ0205637.1"/>
    </source>
</evidence>
<evidence type="ECO:0000256" key="1">
    <source>
        <dbReference type="ARBA" id="ARBA00004514"/>
    </source>
</evidence>
<evidence type="ECO:0000256" key="4">
    <source>
        <dbReference type="ARBA" id="ARBA00022795"/>
    </source>
</evidence>
<dbReference type="InterPro" id="IPR003713">
    <property type="entry name" value="FliS"/>
</dbReference>
<keyword evidence="4" id="KW-1005">Bacterial flagellum biogenesis</keyword>
<dbReference type="CDD" id="cd16098">
    <property type="entry name" value="FliS"/>
    <property type="match status" value="1"/>
</dbReference>
<dbReference type="InterPro" id="IPR036584">
    <property type="entry name" value="FliS_sf"/>
</dbReference>
<dbReference type="SUPFAM" id="SSF101116">
    <property type="entry name" value="Flagellar export chaperone FliS"/>
    <property type="match status" value="1"/>
</dbReference>
<gene>
    <name evidence="6" type="ORF">J2S05_000411</name>
</gene>
<keyword evidence="6" id="KW-0282">Flagellum</keyword>
<comment type="caution">
    <text evidence="6">The sequence shown here is derived from an EMBL/GenBank/DDBJ whole genome shotgun (WGS) entry which is preliminary data.</text>
</comment>
<keyword evidence="3" id="KW-0963">Cytoplasm</keyword>
<dbReference type="Pfam" id="PF02561">
    <property type="entry name" value="FliS"/>
    <property type="match status" value="1"/>
</dbReference>
<keyword evidence="6" id="KW-0966">Cell projection</keyword>
<dbReference type="Proteomes" id="UP001225034">
    <property type="component" value="Unassembled WGS sequence"/>
</dbReference>
<reference evidence="6 7" key="1">
    <citation type="submission" date="2023-07" db="EMBL/GenBank/DDBJ databases">
        <title>Genomic Encyclopedia of Type Strains, Phase IV (KMG-IV): sequencing the most valuable type-strain genomes for metagenomic binning, comparative biology and taxonomic classification.</title>
        <authorList>
            <person name="Goeker M."/>
        </authorList>
    </citation>
    <scope>NUCLEOTIDE SEQUENCE [LARGE SCALE GENOMIC DNA]</scope>
    <source>
        <strain evidence="6 7">DSM 19154</strain>
    </source>
</reference>
<protein>
    <submittedName>
        <fullName evidence="6">Flagellar protein FliS</fullName>
    </submittedName>
</protein>
<name>A0ABT9YCT6_9BACI</name>
<evidence type="ECO:0000256" key="2">
    <source>
        <dbReference type="ARBA" id="ARBA00008787"/>
    </source>
</evidence>
<dbReference type="Gene3D" id="1.20.120.340">
    <property type="entry name" value="Flagellar protein FliS"/>
    <property type="match status" value="1"/>
</dbReference>
<dbReference type="NCBIfam" id="TIGR00208">
    <property type="entry name" value="fliS"/>
    <property type="match status" value="1"/>
</dbReference>
<proteinExistence type="inferred from homology"/>
<evidence type="ECO:0000313" key="7">
    <source>
        <dbReference type="Proteomes" id="UP001225034"/>
    </source>
</evidence>
<keyword evidence="7" id="KW-1185">Reference proteome</keyword>
<keyword evidence="5" id="KW-0143">Chaperone</keyword>
<dbReference type="PANTHER" id="PTHR34773">
    <property type="entry name" value="FLAGELLAR SECRETION CHAPERONE FLIS"/>
    <property type="match status" value="1"/>
</dbReference>
<dbReference type="EMBL" id="JAUSUA010000001">
    <property type="protein sequence ID" value="MDQ0205637.1"/>
    <property type="molecule type" value="Genomic_DNA"/>
</dbReference>
<dbReference type="PANTHER" id="PTHR34773:SF1">
    <property type="entry name" value="FLAGELLAR SECRETION CHAPERONE FLIS"/>
    <property type="match status" value="1"/>
</dbReference>
<evidence type="ECO:0000256" key="5">
    <source>
        <dbReference type="ARBA" id="ARBA00023186"/>
    </source>
</evidence>
<evidence type="ECO:0000256" key="3">
    <source>
        <dbReference type="ARBA" id="ARBA00022490"/>
    </source>
</evidence>